<gene>
    <name evidence="2" type="ORF">E2C01_040762</name>
</gene>
<evidence type="ECO:0000313" key="3">
    <source>
        <dbReference type="Proteomes" id="UP000324222"/>
    </source>
</evidence>
<dbReference type="EMBL" id="VSRR010007507">
    <property type="protein sequence ID" value="MPC47029.1"/>
    <property type="molecule type" value="Genomic_DNA"/>
</dbReference>
<accession>A0A5B7FP31</accession>
<keyword evidence="3" id="KW-1185">Reference proteome</keyword>
<reference evidence="2 3" key="1">
    <citation type="submission" date="2019-05" db="EMBL/GenBank/DDBJ databases">
        <title>Another draft genome of Portunus trituberculatus and its Hox gene families provides insights of decapod evolution.</title>
        <authorList>
            <person name="Jeong J.-H."/>
            <person name="Song I."/>
            <person name="Kim S."/>
            <person name="Choi T."/>
            <person name="Kim D."/>
            <person name="Ryu S."/>
            <person name="Kim W."/>
        </authorList>
    </citation>
    <scope>NUCLEOTIDE SEQUENCE [LARGE SCALE GENOMIC DNA]</scope>
    <source>
        <tissue evidence="2">Muscle</tissue>
    </source>
</reference>
<proteinExistence type="predicted"/>
<comment type="caution">
    <text evidence="2">The sequence shown here is derived from an EMBL/GenBank/DDBJ whole genome shotgun (WGS) entry which is preliminary data.</text>
</comment>
<feature type="region of interest" description="Disordered" evidence="1">
    <location>
        <begin position="127"/>
        <end position="149"/>
    </location>
</feature>
<dbReference type="Proteomes" id="UP000324222">
    <property type="component" value="Unassembled WGS sequence"/>
</dbReference>
<name>A0A5B7FP31_PORTR</name>
<evidence type="ECO:0000313" key="2">
    <source>
        <dbReference type="EMBL" id="MPC47029.1"/>
    </source>
</evidence>
<dbReference type="AlphaFoldDB" id="A0A5B7FP31"/>
<sequence length="149" mass="16362">MVVLGRSVGVRLHSTRSQLPCQESSIATVAVPHGTSCNHPSRTARTRCSDLVHPPRLQLLHLTLLTPPLPGHTHQPPHSPDCSALPRLVLPFHALPLLSFLGFKETNGYRSKVNGVHAVNEVRRRTEEAVKGRTPDQTPVLCPRSCTQQ</sequence>
<protein>
    <submittedName>
        <fullName evidence="2">Uncharacterized protein</fullName>
    </submittedName>
</protein>
<evidence type="ECO:0000256" key="1">
    <source>
        <dbReference type="SAM" id="MobiDB-lite"/>
    </source>
</evidence>
<organism evidence="2 3">
    <name type="scientific">Portunus trituberculatus</name>
    <name type="common">Swimming crab</name>
    <name type="synonym">Neptunus trituberculatus</name>
    <dbReference type="NCBI Taxonomy" id="210409"/>
    <lineage>
        <taxon>Eukaryota</taxon>
        <taxon>Metazoa</taxon>
        <taxon>Ecdysozoa</taxon>
        <taxon>Arthropoda</taxon>
        <taxon>Crustacea</taxon>
        <taxon>Multicrustacea</taxon>
        <taxon>Malacostraca</taxon>
        <taxon>Eumalacostraca</taxon>
        <taxon>Eucarida</taxon>
        <taxon>Decapoda</taxon>
        <taxon>Pleocyemata</taxon>
        <taxon>Brachyura</taxon>
        <taxon>Eubrachyura</taxon>
        <taxon>Portunoidea</taxon>
        <taxon>Portunidae</taxon>
        <taxon>Portuninae</taxon>
        <taxon>Portunus</taxon>
    </lineage>
</organism>